<evidence type="ECO:0000313" key="5">
    <source>
        <dbReference type="EMBL" id="GAA0543249.1"/>
    </source>
</evidence>
<protein>
    <submittedName>
        <fullName evidence="5">Glycosyltransferase family 1 protein</fullName>
    </submittedName>
</protein>
<comment type="caution">
    <text evidence="5">The sequence shown here is derived from an EMBL/GenBank/DDBJ whole genome shotgun (WGS) entry which is preliminary data.</text>
</comment>
<accession>A0ABN1DGT0</accession>
<evidence type="ECO:0000256" key="2">
    <source>
        <dbReference type="ARBA" id="ARBA00022679"/>
    </source>
</evidence>
<evidence type="ECO:0000259" key="4">
    <source>
        <dbReference type="Pfam" id="PF13439"/>
    </source>
</evidence>
<keyword evidence="1" id="KW-0328">Glycosyltransferase</keyword>
<dbReference type="EMBL" id="BAAAGS010000036">
    <property type="protein sequence ID" value="GAA0543249.1"/>
    <property type="molecule type" value="Genomic_DNA"/>
</dbReference>
<evidence type="ECO:0000313" key="6">
    <source>
        <dbReference type="Proteomes" id="UP001500729"/>
    </source>
</evidence>
<feature type="domain" description="Glycosyltransferase subfamily 4-like N-terminal" evidence="4">
    <location>
        <begin position="22"/>
        <end position="197"/>
    </location>
</feature>
<feature type="domain" description="Glycosyl transferase family 1" evidence="3">
    <location>
        <begin position="209"/>
        <end position="367"/>
    </location>
</feature>
<dbReference type="InterPro" id="IPR001296">
    <property type="entry name" value="Glyco_trans_1"/>
</dbReference>
<sequence length="405" mass="43141">MRIELISEHASPLAPLGGADAGGQNVHVAELATGLARLGHEVVVHTRRDSPELPPSVRAAPGVTVEHVPAGPAEPIPKDDLLPHMTEFGDRLAVRWGLERPDVVHAHFWMSGVAARRGLRDLDVPLLQTFHALGRVKRRHQGVKDTSPPQRERIESELACGADVVVATCSDEVRELEEIGLPPQRAAIVPCGIDLDKFAPEGPVARCGDAPRILSIGRLVERKGVDTAIRALAEVPGAELVVAGGPAHRDWDGDPEVARLRAAAAGAGVADRVRFTGQVPHDTAAALYRSADVVVSVPWYEPFGTVPLEAMACGVPLVVSAVGGHLDSVADGGTGLFVPPKDSSALACALRDLLSDPRRRAEMGRAGVRRVRERFGWDRLAAQTEAVYQRARTLHRPLASTGGKP</sequence>
<dbReference type="PANTHER" id="PTHR45947:SF3">
    <property type="entry name" value="SULFOQUINOVOSYL TRANSFERASE SQD2"/>
    <property type="match status" value="1"/>
</dbReference>
<evidence type="ECO:0000256" key="1">
    <source>
        <dbReference type="ARBA" id="ARBA00022676"/>
    </source>
</evidence>
<proteinExistence type="predicted"/>
<dbReference type="InterPro" id="IPR028098">
    <property type="entry name" value="Glyco_trans_4-like_N"/>
</dbReference>
<dbReference type="Proteomes" id="UP001500729">
    <property type="component" value="Unassembled WGS sequence"/>
</dbReference>
<dbReference type="SUPFAM" id="SSF53756">
    <property type="entry name" value="UDP-Glycosyltransferase/glycogen phosphorylase"/>
    <property type="match status" value="1"/>
</dbReference>
<dbReference type="Gene3D" id="3.40.50.2000">
    <property type="entry name" value="Glycogen Phosphorylase B"/>
    <property type="match status" value="2"/>
</dbReference>
<evidence type="ECO:0000259" key="3">
    <source>
        <dbReference type="Pfam" id="PF00534"/>
    </source>
</evidence>
<reference evidence="5 6" key="1">
    <citation type="journal article" date="2019" name="Int. J. Syst. Evol. Microbiol.">
        <title>The Global Catalogue of Microorganisms (GCM) 10K type strain sequencing project: providing services to taxonomists for standard genome sequencing and annotation.</title>
        <authorList>
            <consortium name="The Broad Institute Genomics Platform"/>
            <consortium name="The Broad Institute Genome Sequencing Center for Infectious Disease"/>
            <person name="Wu L."/>
            <person name="Ma J."/>
        </authorList>
    </citation>
    <scope>NUCLEOTIDE SEQUENCE [LARGE SCALE GENOMIC DNA]</scope>
    <source>
        <strain evidence="5 6">JCM 10303</strain>
    </source>
</reference>
<dbReference type="Pfam" id="PF00534">
    <property type="entry name" value="Glycos_transf_1"/>
    <property type="match status" value="1"/>
</dbReference>
<gene>
    <name evidence="5" type="ORF">GCM10009533_47770</name>
</gene>
<organism evidence="5 6">
    <name type="scientific">Saccharopolyspora erythraea</name>
    <name type="common">Streptomyces erythraeus</name>
    <dbReference type="NCBI Taxonomy" id="1836"/>
    <lineage>
        <taxon>Bacteria</taxon>
        <taxon>Bacillati</taxon>
        <taxon>Actinomycetota</taxon>
        <taxon>Actinomycetes</taxon>
        <taxon>Pseudonocardiales</taxon>
        <taxon>Pseudonocardiaceae</taxon>
        <taxon>Saccharopolyspora</taxon>
    </lineage>
</organism>
<dbReference type="InterPro" id="IPR050194">
    <property type="entry name" value="Glycosyltransferase_grp1"/>
</dbReference>
<name>A0ABN1DGT0_SACER</name>
<dbReference type="Pfam" id="PF13439">
    <property type="entry name" value="Glyco_transf_4"/>
    <property type="match status" value="1"/>
</dbReference>
<dbReference type="RefSeq" id="WP_009944668.1">
    <property type="nucleotide sequence ID" value="NZ_BAAAGS010000036.1"/>
</dbReference>
<keyword evidence="6" id="KW-1185">Reference proteome</keyword>
<dbReference type="PANTHER" id="PTHR45947">
    <property type="entry name" value="SULFOQUINOVOSYL TRANSFERASE SQD2"/>
    <property type="match status" value="1"/>
</dbReference>
<keyword evidence="2" id="KW-0808">Transferase</keyword>